<evidence type="ECO:0000313" key="2">
    <source>
        <dbReference type="EMBL" id="KAF6214709.1"/>
    </source>
</evidence>
<reference evidence="2" key="1">
    <citation type="journal article" date="2021" name="Mol. Ecol. Resour.">
        <title>Apolygus lucorum genome provides insights into omnivorousness and mesophyll feeding.</title>
        <authorList>
            <person name="Liu Y."/>
            <person name="Liu H."/>
            <person name="Wang H."/>
            <person name="Huang T."/>
            <person name="Liu B."/>
            <person name="Yang B."/>
            <person name="Yin L."/>
            <person name="Li B."/>
            <person name="Zhang Y."/>
            <person name="Zhang S."/>
            <person name="Jiang F."/>
            <person name="Zhang X."/>
            <person name="Ren Y."/>
            <person name="Wang B."/>
            <person name="Wang S."/>
            <person name="Lu Y."/>
            <person name="Wu K."/>
            <person name="Fan W."/>
            <person name="Wang G."/>
        </authorList>
    </citation>
    <scope>NUCLEOTIDE SEQUENCE</scope>
    <source>
        <strain evidence="2">12Hb</strain>
    </source>
</reference>
<dbReference type="AlphaFoldDB" id="A0A8S9Y1R4"/>
<feature type="domain" description="Rab3GAP catalytic subunit C-terminal" evidence="1">
    <location>
        <begin position="32"/>
        <end position="217"/>
    </location>
</feature>
<keyword evidence="3" id="KW-1185">Reference proteome</keyword>
<dbReference type="Pfam" id="PF19533">
    <property type="entry name" value="Rab3-GAP_cat_C"/>
    <property type="match status" value="1"/>
</dbReference>
<dbReference type="EMBL" id="WIXP02000002">
    <property type="protein sequence ID" value="KAF6214709.1"/>
    <property type="molecule type" value="Genomic_DNA"/>
</dbReference>
<gene>
    <name evidence="2" type="ORF">GE061_009452</name>
</gene>
<evidence type="ECO:0000313" key="3">
    <source>
        <dbReference type="Proteomes" id="UP000466442"/>
    </source>
</evidence>
<proteinExistence type="predicted"/>
<protein>
    <recommendedName>
        <fullName evidence="1">Rab3GAP catalytic subunit C-terminal domain-containing protein</fullName>
    </recommendedName>
</protein>
<feature type="non-terminal residue" evidence="2">
    <location>
        <position position="1"/>
    </location>
</feature>
<dbReference type="OrthoDB" id="17346at2759"/>
<dbReference type="Proteomes" id="UP000466442">
    <property type="component" value="Unassembled WGS sequence"/>
</dbReference>
<accession>A0A8S9Y1R4</accession>
<comment type="caution">
    <text evidence="2">The sequence shown here is derived from an EMBL/GenBank/DDBJ whole genome shotgun (WGS) entry which is preliminary data.</text>
</comment>
<dbReference type="InterPro" id="IPR045698">
    <property type="entry name" value="Rab3GAP1_C"/>
</dbReference>
<evidence type="ECO:0000259" key="1">
    <source>
        <dbReference type="Pfam" id="PF19533"/>
    </source>
</evidence>
<sequence length="217" mass="24059">DEWGQKKGELSARMQLRETPGWKIRRNKLLAVLTQAGLKRLEEESASIPLPTLQTSISLITKKLEAVSRQAPTDTRRFQDLCLEFGQVETVVSQIQSLEYKLCCEGVDASIAWRLVSEPEVTLPGGPSAIAAQRVKLLFTQALKSLESQNDGLSPPSSVSSGEPPILREETEREFVLRLSAPRPSKVSRLCPHRLTARISKSGIQMAGLFSQDTIFF</sequence>
<name>A0A8S9Y1R4_APOLU</name>
<organism evidence="2 3">
    <name type="scientific">Apolygus lucorum</name>
    <name type="common">Small green plant bug</name>
    <name type="synonym">Lygocoris lucorum</name>
    <dbReference type="NCBI Taxonomy" id="248454"/>
    <lineage>
        <taxon>Eukaryota</taxon>
        <taxon>Metazoa</taxon>
        <taxon>Ecdysozoa</taxon>
        <taxon>Arthropoda</taxon>
        <taxon>Hexapoda</taxon>
        <taxon>Insecta</taxon>
        <taxon>Pterygota</taxon>
        <taxon>Neoptera</taxon>
        <taxon>Paraneoptera</taxon>
        <taxon>Hemiptera</taxon>
        <taxon>Heteroptera</taxon>
        <taxon>Panheteroptera</taxon>
        <taxon>Cimicomorpha</taxon>
        <taxon>Miridae</taxon>
        <taxon>Mirini</taxon>
        <taxon>Apolygus</taxon>
    </lineage>
</organism>